<dbReference type="GO" id="GO:0009279">
    <property type="term" value="C:cell outer membrane"/>
    <property type="evidence" value="ECO:0007669"/>
    <property type="project" value="UniProtKB-SubCell"/>
</dbReference>
<evidence type="ECO:0000256" key="1">
    <source>
        <dbReference type="ARBA" id="ARBA00004571"/>
    </source>
</evidence>
<dbReference type="PANTHER" id="PTHR30069">
    <property type="entry name" value="TONB-DEPENDENT OUTER MEMBRANE RECEPTOR"/>
    <property type="match status" value="1"/>
</dbReference>
<dbReference type="InterPro" id="IPR039426">
    <property type="entry name" value="TonB-dep_rcpt-like"/>
</dbReference>
<dbReference type="HOGENOM" id="CLU_008287_10_1_4"/>
<keyword evidence="4 10" id="KW-1134">Transmembrane beta strand</keyword>
<feature type="domain" description="TonB-dependent receptor plug" evidence="14">
    <location>
        <begin position="68"/>
        <end position="155"/>
    </location>
</feature>
<dbReference type="Proteomes" id="UP000000366">
    <property type="component" value="Chromosome"/>
</dbReference>
<evidence type="ECO:0000256" key="3">
    <source>
        <dbReference type="ARBA" id="ARBA00022448"/>
    </source>
</evidence>
<proteinExistence type="inferred from homology"/>
<keyword evidence="12" id="KW-0732">Signal</keyword>
<dbReference type="InterPro" id="IPR012910">
    <property type="entry name" value="Plug_dom"/>
</dbReference>
<evidence type="ECO:0000259" key="14">
    <source>
        <dbReference type="Pfam" id="PF07715"/>
    </source>
</evidence>
<keyword evidence="3 10" id="KW-0813">Transport</keyword>
<sequence length="685" mass="72602">MRSSPSSPSQALRAALLPLLGTPLLALAQTAPPPDTTLPPVVVTGNPLDSDGIATPNSVLAGPGLVLRRGSSLGETLSGLPGVSSSYFGPNANRPVIRGQDGDRIRVLNNAGATLDASALSFDHAVPIDPLVVERLEVLRGPAALLYGGSAVGGVVNAIDNRIPKAAIDGVGGALELRGGGAARERSAGALVEAGGNGLAIHADVFARKTDDLRVPDFDRPVDGGGTERRDRIVNSASDAKGGALGASMQWDHGYLGASVDTYRNDYGIVAEDDVLIRMRRDKFALAGEWRDLGGPIRSVRARLQATDYQHQEVEGTGEVGTTFKNKGSDGRLEFEHAPLGDLKGVFGLQAEHARFEALGEEAFVPSTTSDQFALFAHEELKLQGASRLSFGARVERHRIESEGDAGAADPKFGDALSRRYTAGSAAVGGVWDLAPAFGSGWQLNGNLAYTERAPTNYELFANGVHIATAAFERGDAELGKEKGSNLDLALEWKSGHDRLRAGAFVSNFSNYIALLRTGEPDFVNDEGEAFQVYAFQGVKARLSGFELEGAWRVLEGARTVDLEAQLDAVRATNRSTGEPLPRIAPLRVKLGAAYGLEGWTLRGEVVRAQKQDRVPDDDEPTAGYTLINLALSKRLAWDGNDALFFVKLDNLTDRLAYNAGSVATVRDLAPLPGRSLSAGLRVAF</sequence>
<comment type="similarity">
    <text evidence="2 10 11">Belongs to the TonB-dependent receptor family.</text>
</comment>
<keyword evidence="16" id="KW-1185">Reference proteome</keyword>
<evidence type="ECO:0000256" key="2">
    <source>
        <dbReference type="ARBA" id="ARBA00009810"/>
    </source>
</evidence>
<dbReference type="PANTHER" id="PTHR30069:SF40">
    <property type="entry name" value="TONB-DEPENDENT RECEPTOR NMB0964-RELATED"/>
    <property type="match status" value="1"/>
</dbReference>
<evidence type="ECO:0000256" key="8">
    <source>
        <dbReference type="ARBA" id="ARBA00023170"/>
    </source>
</evidence>
<comment type="subcellular location">
    <subcellularLocation>
        <location evidence="1 10">Cell outer membrane</location>
        <topology evidence="1 10">Multi-pass membrane protein</topology>
    </subcellularLocation>
</comment>
<dbReference type="SUPFAM" id="SSF56935">
    <property type="entry name" value="Porins"/>
    <property type="match status" value="1"/>
</dbReference>
<accession>A2SJZ6</accession>
<dbReference type="PROSITE" id="PS52016">
    <property type="entry name" value="TONB_DEPENDENT_REC_3"/>
    <property type="match status" value="1"/>
</dbReference>
<dbReference type="AlphaFoldDB" id="A2SJZ6"/>
<evidence type="ECO:0000256" key="9">
    <source>
        <dbReference type="ARBA" id="ARBA00023237"/>
    </source>
</evidence>
<evidence type="ECO:0000256" key="11">
    <source>
        <dbReference type="RuleBase" id="RU003357"/>
    </source>
</evidence>
<evidence type="ECO:0000313" key="15">
    <source>
        <dbReference type="EMBL" id="ABM95885.1"/>
    </source>
</evidence>
<dbReference type="eggNOG" id="COG4771">
    <property type="taxonomic scope" value="Bacteria"/>
</dbReference>
<feature type="domain" description="TonB-dependent receptor-like beta-barrel" evidence="13">
    <location>
        <begin position="326"/>
        <end position="652"/>
    </location>
</feature>
<dbReference type="Pfam" id="PF00593">
    <property type="entry name" value="TonB_dep_Rec_b-barrel"/>
    <property type="match status" value="1"/>
</dbReference>
<dbReference type="InterPro" id="IPR000531">
    <property type="entry name" value="Beta-barrel_TonB"/>
</dbReference>
<dbReference type="Gene3D" id="2.40.170.20">
    <property type="entry name" value="TonB-dependent receptor, beta-barrel domain"/>
    <property type="match status" value="1"/>
</dbReference>
<dbReference type="InterPro" id="IPR036942">
    <property type="entry name" value="Beta-barrel_TonB_sf"/>
</dbReference>
<dbReference type="Gene3D" id="2.170.130.10">
    <property type="entry name" value="TonB-dependent receptor, plug domain"/>
    <property type="match status" value="1"/>
</dbReference>
<evidence type="ECO:0000256" key="6">
    <source>
        <dbReference type="ARBA" id="ARBA00023077"/>
    </source>
</evidence>
<feature type="chain" id="PRO_5002645540" evidence="12">
    <location>
        <begin position="29"/>
        <end position="685"/>
    </location>
</feature>
<keyword evidence="8" id="KW-0675">Receptor</keyword>
<organism evidence="15 16">
    <name type="scientific">Methylibium petroleiphilum (strain ATCC BAA-1232 / LMG 22953 / PM1)</name>
    <dbReference type="NCBI Taxonomy" id="420662"/>
    <lineage>
        <taxon>Bacteria</taxon>
        <taxon>Pseudomonadati</taxon>
        <taxon>Pseudomonadota</taxon>
        <taxon>Betaproteobacteria</taxon>
        <taxon>Burkholderiales</taxon>
        <taxon>Sphaerotilaceae</taxon>
        <taxon>Methylibium</taxon>
    </lineage>
</organism>
<protein>
    <submittedName>
        <fullName evidence="15">Putative iron complex outermembrane recepter protein</fullName>
    </submittedName>
</protein>
<reference evidence="15 16" key="1">
    <citation type="journal article" date="2007" name="J. Bacteriol.">
        <title>Whole-genome analysis of the methyl tert-butyl ether-degrading beta-proteobacterium Methylibium petroleiphilum PM1.</title>
        <authorList>
            <person name="Kane S.R."/>
            <person name="Chakicherla A.Y."/>
            <person name="Chain P.S.G."/>
            <person name="Schmidt R."/>
            <person name="Shin M.W."/>
            <person name="Legler T.C."/>
            <person name="Scow K.M."/>
            <person name="Larimer F.W."/>
            <person name="Lucas S.M."/>
            <person name="Richardson P.M."/>
            <person name="Hristova K.R."/>
        </authorList>
    </citation>
    <scope>NUCLEOTIDE SEQUENCE [LARGE SCALE GENOMIC DNA]</scope>
    <source>
        <strain evidence="16">ATCC BAA-1232 / LMG 22953 / PM1</strain>
    </source>
</reference>
<evidence type="ECO:0000259" key="13">
    <source>
        <dbReference type="Pfam" id="PF00593"/>
    </source>
</evidence>
<evidence type="ECO:0000256" key="12">
    <source>
        <dbReference type="SAM" id="SignalP"/>
    </source>
</evidence>
<dbReference type="KEGG" id="mpt:Mpe_A2932"/>
<dbReference type="GO" id="GO:0044718">
    <property type="term" value="P:siderophore transmembrane transport"/>
    <property type="evidence" value="ECO:0007669"/>
    <property type="project" value="TreeGrafter"/>
</dbReference>
<keyword evidence="5 10" id="KW-0812">Transmembrane</keyword>
<dbReference type="Pfam" id="PF07715">
    <property type="entry name" value="Plug"/>
    <property type="match status" value="1"/>
</dbReference>
<dbReference type="InterPro" id="IPR037066">
    <property type="entry name" value="Plug_dom_sf"/>
</dbReference>
<name>A2SJZ6_METPP</name>
<feature type="signal peptide" evidence="12">
    <location>
        <begin position="1"/>
        <end position="28"/>
    </location>
</feature>
<dbReference type="EMBL" id="CP000555">
    <property type="protein sequence ID" value="ABM95885.1"/>
    <property type="molecule type" value="Genomic_DNA"/>
</dbReference>
<dbReference type="GO" id="GO:0015344">
    <property type="term" value="F:siderophore uptake transmembrane transporter activity"/>
    <property type="evidence" value="ECO:0007669"/>
    <property type="project" value="TreeGrafter"/>
</dbReference>
<evidence type="ECO:0000256" key="5">
    <source>
        <dbReference type="ARBA" id="ARBA00022692"/>
    </source>
</evidence>
<evidence type="ECO:0000256" key="4">
    <source>
        <dbReference type="ARBA" id="ARBA00022452"/>
    </source>
</evidence>
<evidence type="ECO:0000256" key="10">
    <source>
        <dbReference type="PROSITE-ProRule" id="PRU01360"/>
    </source>
</evidence>
<keyword evidence="9 10" id="KW-0998">Cell outer membrane</keyword>
<gene>
    <name evidence="15" type="ordered locus">Mpe_A2932</name>
</gene>
<evidence type="ECO:0000256" key="7">
    <source>
        <dbReference type="ARBA" id="ARBA00023136"/>
    </source>
</evidence>
<keyword evidence="7 10" id="KW-0472">Membrane</keyword>
<evidence type="ECO:0000313" key="16">
    <source>
        <dbReference type="Proteomes" id="UP000000366"/>
    </source>
</evidence>
<keyword evidence="6 11" id="KW-0798">TonB box</keyword>
<dbReference type="RefSeq" id="WP_011830514.1">
    <property type="nucleotide sequence ID" value="NC_008825.1"/>
</dbReference>
<dbReference type="STRING" id="420662.Mpe_A2932"/>